<sequence>MSVRKELLERELSKLGFRKAAAQAASPSHEGAGSQQQAETASTHPRADVIGSGHGE</sequence>
<dbReference type="EMBL" id="JAEQND010000002">
    <property type="protein sequence ID" value="MBL0424434.1"/>
    <property type="molecule type" value="Genomic_DNA"/>
</dbReference>
<evidence type="ECO:0000256" key="1">
    <source>
        <dbReference type="SAM" id="MobiDB-lite"/>
    </source>
</evidence>
<gene>
    <name evidence="2" type="ORF">JI746_04865</name>
</gene>
<keyword evidence="3" id="KW-1185">Reference proteome</keyword>
<dbReference type="RefSeq" id="WP_201687661.1">
    <property type="nucleotide sequence ID" value="NZ_JAEQND010000002.1"/>
</dbReference>
<feature type="compositionally biased region" description="Polar residues" evidence="1">
    <location>
        <begin position="33"/>
        <end position="43"/>
    </location>
</feature>
<organism evidence="2 3">
    <name type="scientific">Ramlibacter alkalitolerans</name>
    <dbReference type="NCBI Taxonomy" id="2039631"/>
    <lineage>
        <taxon>Bacteria</taxon>
        <taxon>Pseudomonadati</taxon>
        <taxon>Pseudomonadota</taxon>
        <taxon>Betaproteobacteria</taxon>
        <taxon>Burkholderiales</taxon>
        <taxon>Comamonadaceae</taxon>
        <taxon>Ramlibacter</taxon>
    </lineage>
</organism>
<name>A0ABS1JJQ1_9BURK</name>
<accession>A0ABS1JJQ1</accession>
<dbReference type="Proteomes" id="UP000622707">
    <property type="component" value="Unassembled WGS sequence"/>
</dbReference>
<evidence type="ECO:0000313" key="3">
    <source>
        <dbReference type="Proteomes" id="UP000622707"/>
    </source>
</evidence>
<comment type="caution">
    <text evidence="2">The sequence shown here is derived from an EMBL/GenBank/DDBJ whole genome shotgun (WGS) entry which is preliminary data.</text>
</comment>
<protein>
    <submittedName>
        <fullName evidence="2">Uncharacterized protein</fullName>
    </submittedName>
</protein>
<reference evidence="2 3" key="1">
    <citation type="journal article" date="2017" name="Int. J. Syst. Evol. Microbiol.">
        <title>Ramlibacter alkalitolerans sp. nov., alkali-tolerant bacterium isolated from soil of ginseng.</title>
        <authorList>
            <person name="Lee D.H."/>
            <person name="Cha C.J."/>
        </authorList>
    </citation>
    <scope>NUCLEOTIDE SEQUENCE [LARGE SCALE GENOMIC DNA]</scope>
    <source>
        <strain evidence="2 3">KACC 19305</strain>
    </source>
</reference>
<evidence type="ECO:0000313" key="2">
    <source>
        <dbReference type="EMBL" id="MBL0424434.1"/>
    </source>
</evidence>
<proteinExistence type="predicted"/>
<feature type="region of interest" description="Disordered" evidence="1">
    <location>
        <begin position="19"/>
        <end position="56"/>
    </location>
</feature>